<organism evidence="3 4">
    <name type="scientific">Lentzea alba</name>
    <dbReference type="NCBI Taxonomy" id="2714351"/>
    <lineage>
        <taxon>Bacteria</taxon>
        <taxon>Bacillati</taxon>
        <taxon>Actinomycetota</taxon>
        <taxon>Actinomycetes</taxon>
        <taxon>Pseudonocardiales</taxon>
        <taxon>Pseudonocardiaceae</taxon>
        <taxon>Lentzea</taxon>
    </lineage>
</organism>
<dbReference type="InterPro" id="IPR013216">
    <property type="entry name" value="Methyltransf_11"/>
</dbReference>
<comment type="caution">
    <text evidence="3">The sequence shown here is derived from an EMBL/GenBank/DDBJ whole genome shotgun (WGS) entry which is preliminary data.</text>
</comment>
<protein>
    <submittedName>
        <fullName evidence="3">Methyltransferase domain-containing protein</fullName>
    </submittedName>
</protein>
<dbReference type="GO" id="GO:0032259">
    <property type="term" value="P:methylation"/>
    <property type="evidence" value="ECO:0007669"/>
    <property type="project" value="UniProtKB-KW"/>
</dbReference>
<keyword evidence="4" id="KW-1185">Reference proteome</keyword>
<evidence type="ECO:0000313" key="3">
    <source>
        <dbReference type="EMBL" id="NGY65150.1"/>
    </source>
</evidence>
<dbReference type="GO" id="GO:0008757">
    <property type="term" value="F:S-adenosylmethionine-dependent methyltransferase activity"/>
    <property type="evidence" value="ECO:0007669"/>
    <property type="project" value="InterPro"/>
</dbReference>
<reference evidence="3 4" key="1">
    <citation type="submission" date="2020-03" db="EMBL/GenBank/DDBJ databases">
        <title>Isolation and identification of active actinomycetes.</title>
        <authorList>
            <person name="Sun X."/>
        </authorList>
    </citation>
    <scope>NUCLEOTIDE SEQUENCE [LARGE SCALE GENOMIC DNA]</scope>
    <source>
        <strain evidence="3 4">NEAU-D13</strain>
    </source>
</reference>
<proteinExistence type="predicted"/>
<dbReference type="InterPro" id="IPR029063">
    <property type="entry name" value="SAM-dependent_MTases_sf"/>
</dbReference>
<dbReference type="Pfam" id="PF08241">
    <property type="entry name" value="Methyltransf_11"/>
    <property type="match status" value="1"/>
</dbReference>
<dbReference type="AlphaFoldDB" id="A0A7C9RXC4"/>
<feature type="compositionally biased region" description="Polar residues" evidence="1">
    <location>
        <begin position="97"/>
        <end position="118"/>
    </location>
</feature>
<feature type="domain" description="Methyltransferase type 11" evidence="2">
    <location>
        <begin position="3"/>
        <end position="51"/>
    </location>
</feature>
<name>A0A7C9RXC4_9PSEU</name>
<accession>A0A7C9RXC4</accession>
<feature type="region of interest" description="Disordered" evidence="1">
    <location>
        <begin position="95"/>
        <end position="119"/>
    </location>
</feature>
<evidence type="ECO:0000256" key="1">
    <source>
        <dbReference type="SAM" id="MobiDB-lite"/>
    </source>
</evidence>
<gene>
    <name evidence="3" type="ORF">G7043_40215</name>
</gene>
<evidence type="ECO:0000313" key="4">
    <source>
        <dbReference type="Proteomes" id="UP000481360"/>
    </source>
</evidence>
<evidence type="ECO:0000259" key="2">
    <source>
        <dbReference type="Pfam" id="PF08241"/>
    </source>
</evidence>
<dbReference type="SUPFAM" id="SSF53335">
    <property type="entry name" value="S-adenosyl-L-methionine-dependent methyltransferases"/>
    <property type="match status" value="1"/>
</dbReference>
<dbReference type="EMBL" id="JAAMPJ010000015">
    <property type="protein sequence ID" value="NGY65150.1"/>
    <property type="molecule type" value="Genomic_DNA"/>
</dbReference>
<dbReference type="Proteomes" id="UP000481360">
    <property type="component" value="Unassembled WGS sequence"/>
</dbReference>
<keyword evidence="3" id="KW-0808">Transferase</keyword>
<dbReference type="Gene3D" id="3.40.50.150">
    <property type="entry name" value="Vaccinia Virus protein VP39"/>
    <property type="match status" value="1"/>
</dbReference>
<sequence length="176" mass="19141">MTYWLAAAEDTGLPAHAWDVVSAGQCWHWFDRPRAAAEARRLLAEDGVLAICYRDYVTTPGSVAAASEELVPAHHPGWPLAKGIDSHPERIHDLGTAGSTTWRRSPSASRWNSRTSSGGDACAVRTGVAASLPAAAVAAFDSDLARLLRQRFPQEPLTVPHRFWGLVARCGRRQPH</sequence>
<keyword evidence="3" id="KW-0489">Methyltransferase</keyword>